<dbReference type="SUPFAM" id="SSF103473">
    <property type="entry name" value="MFS general substrate transporter"/>
    <property type="match status" value="2"/>
</dbReference>
<accession>A0AA86W0S9</accession>
<feature type="transmembrane region" description="Helical" evidence="5">
    <location>
        <begin position="94"/>
        <end position="118"/>
    </location>
</feature>
<keyword evidence="2 5" id="KW-0812">Transmembrane</keyword>
<name>A0AA86W0S9_9FABA</name>
<dbReference type="InterPro" id="IPR036259">
    <property type="entry name" value="MFS_trans_sf"/>
</dbReference>
<reference evidence="7" key="1">
    <citation type="submission" date="2023-10" db="EMBL/GenBank/DDBJ databases">
        <authorList>
            <person name="Domelevo Entfellner J.-B."/>
        </authorList>
    </citation>
    <scope>NUCLEOTIDE SEQUENCE</scope>
</reference>
<feature type="transmembrane region" description="Helical" evidence="5">
    <location>
        <begin position="54"/>
        <end position="73"/>
    </location>
</feature>
<evidence type="ECO:0000256" key="5">
    <source>
        <dbReference type="SAM" id="Phobius"/>
    </source>
</evidence>
<dbReference type="Pfam" id="PF06813">
    <property type="entry name" value="Nodulin-like"/>
    <property type="match status" value="2"/>
</dbReference>
<feature type="transmembrane region" description="Helical" evidence="5">
    <location>
        <begin position="346"/>
        <end position="364"/>
    </location>
</feature>
<keyword evidence="4 5" id="KW-0472">Membrane</keyword>
<feature type="transmembrane region" description="Helical" evidence="5">
    <location>
        <begin position="520"/>
        <end position="539"/>
    </location>
</feature>
<dbReference type="GO" id="GO:0022857">
    <property type="term" value="F:transmembrane transporter activity"/>
    <property type="evidence" value="ECO:0007669"/>
    <property type="project" value="InterPro"/>
</dbReference>
<feature type="transmembrane region" description="Helical" evidence="5">
    <location>
        <begin position="376"/>
        <end position="396"/>
    </location>
</feature>
<dbReference type="InterPro" id="IPR020846">
    <property type="entry name" value="MFS_dom"/>
</dbReference>
<evidence type="ECO:0000256" key="3">
    <source>
        <dbReference type="ARBA" id="ARBA00022989"/>
    </source>
</evidence>
<evidence type="ECO:0000313" key="7">
    <source>
        <dbReference type="EMBL" id="CAJ1975235.1"/>
    </source>
</evidence>
<dbReference type="AlphaFoldDB" id="A0AA86W0S9"/>
<evidence type="ECO:0000256" key="4">
    <source>
        <dbReference type="ARBA" id="ARBA00023136"/>
    </source>
</evidence>
<dbReference type="Proteomes" id="UP001189624">
    <property type="component" value="Chromosome 9"/>
</dbReference>
<dbReference type="InterPro" id="IPR056555">
    <property type="entry name" value="NFD4_C"/>
</dbReference>
<feature type="transmembrane region" description="Helical" evidence="5">
    <location>
        <begin position="162"/>
        <end position="182"/>
    </location>
</feature>
<feature type="transmembrane region" description="Helical" evidence="5">
    <location>
        <begin position="417"/>
        <end position="434"/>
    </location>
</feature>
<comment type="subcellular location">
    <subcellularLocation>
        <location evidence="1">Membrane</location>
        <topology evidence="1">Multi-pass membrane protein</topology>
    </subcellularLocation>
</comment>
<dbReference type="Gene3D" id="1.20.1250.20">
    <property type="entry name" value="MFS general substrate transporter like domains"/>
    <property type="match status" value="1"/>
</dbReference>
<evidence type="ECO:0000259" key="6">
    <source>
        <dbReference type="PROSITE" id="PS50850"/>
    </source>
</evidence>
<dbReference type="EMBL" id="OY731406">
    <property type="protein sequence ID" value="CAJ1975235.1"/>
    <property type="molecule type" value="Genomic_DNA"/>
</dbReference>
<sequence>MGWVANPWTGVAAAIWIQWSCGASYTFSIYSSVLKSTQGYDQSTLDTVSVFKDIGANFGVLSGLLYSAVVPYTHRSALPGSPSKSKWTSLIGPWVVVAAGAVQCFAGFIFIWASVVGLISPPPVPVMCFFAWLAANGQTFLNTTNVVTGLRNFPEYSGTIIGIMKGFLGLSGAILIQIYHTFFDGDPAAYLLMLALLPSFICVLLMFLLRIYEVHGSDYKKHLDSFSVVTVIIVAYLMFIIILQNFVSLPCWGRIFSFVILVVLLASPFGIALKVHWEETRKFTQSYTIERVSSTNKGTMSSSYSASADQVEYHELPSDEGQVQVTSDDELPQEEDKSLLQAMCTLNFWMLFVIMISGLGSGLATINNMSQIGQSLGYSTIEINNLVSLWSMWNFLGRFGGGHVSDYIMHRKGWPRPLLMTTTLGIMVLGHLTIACGFRGNLYLGPVLVGICYGAHWSLMPTITSEIFGVKHMGTIFNTIAAASPLGSYILSVKVVGYIYDKQADEDNLCFGIRCFMSSFFILAGVAFLTFLVGLVLYFRTQRFYKQVVLRRLKHYAR</sequence>
<dbReference type="PANTHER" id="PTHR21576:SF22">
    <property type="entry name" value="F25A4.25 PROTEIN"/>
    <property type="match status" value="1"/>
</dbReference>
<dbReference type="GO" id="GO:0016020">
    <property type="term" value="C:membrane"/>
    <property type="evidence" value="ECO:0007669"/>
    <property type="project" value="UniProtKB-SubCell"/>
</dbReference>
<evidence type="ECO:0000313" key="8">
    <source>
        <dbReference type="Proteomes" id="UP001189624"/>
    </source>
</evidence>
<feature type="transmembrane region" description="Helical" evidence="5">
    <location>
        <begin position="255"/>
        <end position="273"/>
    </location>
</feature>
<keyword evidence="3 5" id="KW-1133">Transmembrane helix</keyword>
<dbReference type="PROSITE" id="PS50850">
    <property type="entry name" value="MFS"/>
    <property type="match status" value="1"/>
</dbReference>
<dbReference type="Gramene" id="rna-AYBTSS11_LOCUS27339">
    <property type="protein sequence ID" value="CAJ1975235.1"/>
    <property type="gene ID" value="gene-AYBTSS11_LOCUS27339"/>
</dbReference>
<organism evidence="7 8">
    <name type="scientific">Sphenostylis stenocarpa</name>
    <dbReference type="NCBI Taxonomy" id="92480"/>
    <lineage>
        <taxon>Eukaryota</taxon>
        <taxon>Viridiplantae</taxon>
        <taxon>Streptophyta</taxon>
        <taxon>Embryophyta</taxon>
        <taxon>Tracheophyta</taxon>
        <taxon>Spermatophyta</taxon>
        <taxon>Magnoliopsida</taxon>
        <taxon>eudicotyledons</taxon>
        <taxon>Gunneridae</taxon>
        <taxon>Pentapetalae</taxon>
        <taxon>rosids</taxon>
        <taxon>fabids</taxon>
        <taxon>Fabales</taxon>
        <taxon>Fabaceae</taxon>
        <taxon>Papilionoideae</taxon>
        <taxon>50 kb inversion clade</taxon>
        <taxon>NPAAA clade</taxon>
        <taxon>indigoferoid/millettioid clade</taxon>
        <taxon>Phaseoleae</taxon>
        <taxon>Sphenostylis</taxon>
    </lineage>
</organism>
<keyword evidence="8" id="KW-1185">Reference proteome</keyword>
<dbReference type="InterPro" id="IPR010658">
    <property type="entry name" value="Nodulin-like"/>
</dbReference>
<feature type="transmembrane region" description="Helical" evidence="5">
    <location>
        <begin position="188"/>
        <end position="211"/>
    </location>
</feature>
<feature type="transmembrane region" description="Helical" evidence="5">
    <location>
        <begin position="124"/>
        <end position="141"/>
    </location>
</feature>
<dbReference type="CDD" id="cd17354">
    <property type="entry name" value="MFS_Mch1p_like"/>
    <property type="match status" value="1"/>
</dbReference>
<feature type="transmembrane region" description="Helical" evidence="5">
    <location>
        <begin position="223"/>
        <end position="243"/>
    </location>
</feature>
<evidence type="ECO:0000256" key="1">
    <source>
        <dbReference type="ARBA" id="ARBA00004141"/>
    </source>
</evidence>
<dbReference type="Pfam" id="PF23262">
    <property type="entry name" value="NFD4_C"/>
    <property type="match status" value="1"/>
</dbReference>
<feature type="domain" description="Major facilitator superfamily (MFS) profile" evidence="6">
    <location>
        <begin position="346"/>
        <end position="558"/>
    </location>
</feature>
<protein>
    <recommendedName>
        <fullName evidence="6">Major facilitator superfamily (MFS) profile domain-containing protein</fullName>
    </recommendedName>
</protein>
<evidence type="ECO:0000256" key="2">
    <source>
        <dbReference type="ARBA" id="ARBA00022692"/>
    </source>
</evidence>
<dbReference type="PANTHER" id="PTHR21576">
    <property type="entry name" value="UNCHARACTERIZED NODULIN-LIKE PROTEIN"/>
    <property type="match status" value="1"/>
</dbReference>
<feature type="transmembrane region" description="Helical" evidence="5">
    <location>
        <begin position="440"/>
        <end position="459"/>
    </location>
</feature>
<gene>
    <name evidence="7" type="ORF">AYBTSS11_LOCUS27339</name>
</gene>
<proteinExistence type="predicted"/>